<protein>
    <submittedName>
        <fullName evidence="1">Uncharacterized protein</fullName>
    </submittedName>
</protein>
<evidence type="ECO:0000313" key="1">
    <source>
        <dbReference type="EMBL" id="CAK0842476.1"/>
    </source>
</evidence>
<dbReference type="Proteomes" id="UP001189429">
    <property type="component" value="Unassembled WGS sequence"/>
</dbReference>
<reference evidence="1" key="1">
    <citation type="submission" date="2023-10" db="EMBL/GenBank/DDBJ databases">
        <authorList>
            <person name="Chen Y."/>
            <person name="Shah S."/>
            <person name="Dougan E. K."/>
            <person name="Thang M."/>
            <person name="Chan C."/>
        </authorList>
    </citation>
    <scope>NUCLEOTIDE SEQUENCE [LARGE SCALE GENOMIC DNA]</scope>
</reference>
<name>A0ABN9TBG6_9DINO</name>
<feature type="non-terminal residue" evidence="1">
    <location>
        <position position="296"/>
    </location>
</feature>
<proteinExistence type="predicted"/>
<accession>A0ABN9TBG6</accession>
<evidence type="ECO:0000313" key="2">
    <source>
        <dbReference type="Proteomes" id="UP001189429"/>
    </source>
</evidence>
<sequence length="296" mass="32930">MMQVMNSTAALALQEVHGSEAGLCHEIHLSHKTAACFASVPNRGAGGVALLIPGLSPNEAADPDRFRRSEPISGRVQRLQIKSDVAGAGEGALPNMIAIYNARNFQLTAEQVQRTRGSIRAELSIAEQQPEQATALATGDFKFMDEAPLEMTAPLVNEGLPRRRNHRPERQLPWEQALGDMVELDPELPTHYTVRSQQCARIDKIYISSLPWLLIQWRAKVDTPAAPDTLFDRARAPEDAEPQPIPQYIFEGPLFTKYFDLLSDAADVVNHPPSIRLKEFKRLIREAARVTRNDLT</sequence>
<dbReference type="EMBL" id="CAUYUJ010014522">
    <property type="protein sequence ID" value="CAK0842476.1"/>
    <property type="molecule type" value="Genomic_DNA"/>
</dbReference>
<organism evidence="1 2">
    <name type="scientific">Prorocentrum cordatum</name>
    <dbReference type="NCBI Taxonomy" id="2364126"/>
    <lineage>
        <taxon>Eukaryota</taxon>
        <taxon>Sar</taxon>
        <taxon>Alveolata</taxon>
        <taxon>Dinophyceae</taxon>
        <taxon>Prorocentrales</taxon>
        <taxon>Prorocentraceae</taxon>
        <taxon>Prorocentrum</taxon>
    </lineage>
</organism>
<gene>
    <name evidence="1" type="ORF">PCOR1329_LOCUS37301</name>
</gene>
<keyword evidence="2" id="KW-1185">Reference proteome</keyword>
<comment type="caution">
    <text evidence="1">The sequence shown here is derived from an EMBL/GenBank/DDBJ whole genome shotgun (WGS) entry which is preliminary data.</text>
</comment>